<dbReference type="GO" id="GO:0042454">
    <property type="term" value="P:ribonucleoside catabolic process"/>
    <property type="evidence" value="ECO:0007669"/>
    <property type="project" value="UniProtKB-ARBA"/>
</dbReference>
<comment type="subcellular location">
    <subcellularLocation>
        <location evidence="1">Cytoplasm</location>
    </subcellularLocation>
</comment>
<evidence type="ECO:0000256" key="10">
    <source>
        <dbReference type="ARBA" id="ARBA00066757"/>
    </source>
</evidence>
<dbReference type="EC" id="3.2.2.2" evidence="9"/>
<dbReference type="GO" id="GO:0047724">
    <property type="term" value="F:inosine nucleosidase activity"/>
    <property type="evidence" value="ECO:0007669"/>
    <property type="project" value="UniProtKB-EC"/>
</dbReference>
<protein>
    <recommendedName>
        <fullName evidence="12">Inosine nucleosidase</fullName>
        <ecNumber evidence="9">3.2.2.2</ecNumber>
        <ecNumber evidence="10">3.2.2.3</ecNumber>
    </recommendedName>
    <alternativeName>
        <fullName evidence="11">Xanthosine nucleosidase</fullName>
    </alternativeName>
</protein>
<keyword evidence="4" id="KW-0378">Hydrolase</keyword>
<evidence type="ECO:0000256" key="5">
    <source>
        <dbReference type="ARBA" id="ARBA00023295"/>
    </source>
</evidence>
<evidence type="ECO:0000313" key="14">
    <source>
        <dbReference type="EMBL" id="KAK6774049.1"/>
    </source>
</evidence>
<comment type="catalytic activity">
    <reaction evidence="6">
        <text>xanthosine + H2O = D-ribose + xanthine</text>
        <dbReference type="Rhea" id="RHEA:27994"/>
        <dbReference type="ChEBI" id="CHEBI:15377"/>
        <dbReference type="ChEBI" id="CHEBI:17712"/>
        <dbReference type="ChEBI" id="CHEBI:18107"/>
        <dbReference type="ChEBI" id="CHEBI:47013"/>
    </reaction>
</comment>
<dbReference type="AlphaFoldDB" id="A0AAN8STZ1"/>
<dbReference type="PANTHER" id="PTHR12304:SF4">
    <property type="entry name" value="URIDINE NUCLEOSIDASE"/>
    <property type="match status" value="1"/>
</dbReference>
<dbReference type="GO" id="GO:0005829">
    <property type="term" value="C:cytosol"/>
    <property type="evidence" value="ECO:0007669"/>
    <property type="project" value="UniProtKB-ARBA"/>
</dbReference>
<gene>
    <name evidence="14" type="ORF">RDI58_029288</name>
</gene>
<dbReference type="InterPro" id="IPR023186">
    <property type="entry name" value="IUNH"/>
</dbReference>
<dbReference type="Proteomes" id="UP001371456">
    <property type="component" value="Unassembled WGS sequence"/>
</dbReference>
<evidence type="ECO:0000313" key="15">
    <source>
        <dbReference type="Proteomes" id="UP001371456"/>
    </source>
</evidence>
<feature type="domain" description="Inosine/uridine-preferring nucleoside hydrolase" evidence="13">
    <location>
        <begin position="8"/>
        <end position="311"/>
    </location>
</feature>
<evidence type="ECO:0000256" key="12">
    <source>
        <dbReference type="ARBA" id="ARBA00081651"/>
    </source>
</evidence>
<evidence type="ECO:0000256" key="2">
    <source>
        <dbReference type="ARBA" id="ARBA00009176"/>
    </source>
</evidence>
<comment type="catalytic activity">
    <reaction evidence="8">
        <text>uridine + H2O = D-ribose + uracil</text>
        <dbReference type="Rhea" id="RHEA:15577"/>
        <dbReference type="ChEBI" id="CHEBI:15377"/>
        <dbReference type="ChEBI" id="CHEBI:16704"/>
        <dbReference type="ChEBI" id="CHEBI:17568"/>
        <dbReference type="ChEBI" id="CHEBI:47013"/>
        <dbReference type="EC" id="3.2.2.3"/>
    </reaction>
</comment>
<evidence type="ECO:0000256" key="6">
    <source>
        <dbReference type="ARBA" id="ARBA00050806"/>
    </source>
</evidence>
<evidence type="ECO:0000256" key="8">
    <source>
        <dbReference type="ARBA" id="ARBA00051638"/>
    </source>
</evidence>
<dbReference type="SUPFAM" id="SSF53590">
    <property type="entry name" value="Nucleoside hydrolase"/>
    <property type="match status" value="1"/>
</dbReference>
<dbReference type="InterPro" id="IPR036452">
    <property type="entry name" value="Ribo_hydro-like"/>
</dbReference>
<evidence type="ECO:0000256" key="11">
    <source>
        <dbReference type="ARBA" id="ARBA00078894"/>
    </source>
</evidence>
<comment type="catalytic activity">
    <reaction evidence="7">
        <text>inosine + H2O = hypoxanthine + D-ribose</text>
        <dbReference type="Rhea" id="RHEA:16657"/>
        <dbReference type="ChEBI" id="CHEBI:15377"/>
        <dbReference type="ChEBI" id="CHEBI:17368"/>
        <dbReference type="ChEBI" id="CHEBI:17596"/>
        <dbReference type="ChEBI" id="CHEBI:47013"/>
        <dbReference type="EC" id="3.2.2.2"/>
    </reaction>
</comment>
<evidence type="ECO:0000256" key="7">
    <source>
        <dbReference type="ARBA" id="ARBA00050902"/>
    </source>
</evidence>
<dbReference type="PANTHER" id="PTHR12304">
    <property type="entry name" value="INOSINE-URIDINE PREFERRING NUCLEOSIDE HYDROLASE"/>
    <property type="match status" value="1"/>
</dbReference>
<dbReference type="InterPro" id="IPR001910">
    <property type="entry name" value="Inosine/uridine_hydrolase_dom"/>
</dbReference>
<evidence type="ECO:0000256" key="9">
    <source>
        <dbReference type="ARBA" id="ARBA00066756"/>
    </source>
</evidence>
<name>A0AAN8STZ1_SOLBU</name>
<dbReference type="CDD" id="cd02650">
    <property type="entry name" value="nuc_hydro_CaPnhB"/>
    <property type="match status" value="1"/>
</dbReference>
<evidence type="ECO:0000259" key="13">
    <source>
        <dbReference type="Pfam" id="PF01156"/>
    </source>
</evidence>
<accession>A0AAN8STZ1</accession>
<comment type="caution">
    <text evidence="14">The sequence shown here is derived from an EMBL/GenBank/DDBJ whole genome shotgun (WGS) entry which is preliminary data.</text>
</comment>
<evidence type="ECO:0000256" key="1">
    <source>
        <dbReference type="ARBA" id="ARBA00004496"/>
    </source>
</evidence>
<dbReference type="GO" id="GO:0046982">
    <property type="term" value="F:protein heterodimerization activity"/>
    <property type="evidence" value="ECO:0007669"/>
    <property type="project" value="UniProtKB-ARBA"/>
</dbReference>
<dbReference type="EMBL" id="JBANQN010000012">
    <property type="protein sequence ID" value="KAK6774049.1"/>
    <property type="molecule type" value="Genomic_DNA"/>
</dbReference>
<dbReference type="Gene3D" id="3.90.245.10">
    <property type="entry name" value="Ribonucleoside hydrolase-like"/>
    <property type="match status" value="1"/>
</dbReference>
<dbReference type="GO" id="GO:0006152">
    <property type="term" value="P:purine nucleoside catabolic process"/>
    <property type="evidence" value="ECO:0007669"/>
    <property type="project" value="TreeGrafter"/>
</dbReference>
<evidence type="ECO:0000256" key="4">
    <source>
        <dbReference type="ARBA" id="ARBA00022801"/>
    </source>
</evidence>
<dbReference type="GO" id="GO:0045437">
    <property type="term" value="F:uridine nucleosidase activity"/>
    <property type="evidence" value="ECO:0007669"/>
    <property type="project" value="UniProtKB-EC"/>
</dbReference>
<dbReference type="EC" id="3.2.2.3" evidence="10"/>
<reference evidence="14 15" key="1">
    <citation type="submission" date="2024-02" db="EMBL/GenBank/DDBJ databases">
        <title>de novo genome assembly of Solanum bulbocastanum strain 11H21.</title>
        <authorList>
            <person name="Hosaka A.J."/>
        </authorList>
    </citation>
    <scope>NUCLEOTIDE SEQUENCE [LARGE SCALE GENOMIC DNA]</scope>
    <source>
        <tissue evidence="14">Young leaves</tissue>
    </source>
</reference>
<dbReference type="Pfam" id="PF01156">
    <property type="entry name" value="IU_nuc_hydro"/>
    <property type="match status" value="1"/>
</dbReference>
<dbReference type="FunFam" id="3.90.245.10:FF:000004">
    <property type="entry name" value="Probable uridine nucleosidase 1"/>
    <property type="match status" value="1"/>
</dbReference>
<comment type="similarity">
    <text evidence="2">Belongs to the IUNH family.</text>
</comment>
<organism evidence="14 15">
    <name type="scientific">Solanum bulbocastanum</name>
    <name type="common">Wild potato</name>
    <dbReference type="NCBI Taxonomy" id="147425"/>
    <lineage>
        <taxon>Eukaryota</taxon>
        <taxon>Viridiplantae</taxon>
        <taxon>Streptophyta</taxon>
        <taxon>Embryophyta</taxon>
        <taxon>Tracheophyta</taxon>
        <taxon>Spermatophyta</taxon>
        <taxon>Magnoliopsida</taxon>
        <taxon>eudicotyledons</taxon>
        <taxon>Gunneridae</taxon>
        <taxon>Pentapetalae</taxon>
        <taxon>asterids</taxon>
        <taxon>lamiids</taxon>
        <taxon>Solanales</taxon>
        <taxon>Solanaceae</taxon>
        <taxon>Solanoideae</taxon>
        <taxon>Solaneae</taxon>
        <taxon>Solanum</taxon>
    </lineage>
</organism>
<sequence>MATEPKKIIIDTDPGIDDAMAIFVALESPEVEVIGLTTIYGNVYTTLATRNALHLLDIAGRTDIPVAEGSHVTITKGTKLRIADFVHGTDGLGNQNFPAPNGKPIEQNAADFLVQQASLYPGKVTVVALGPLTNIALAIQSDPDFVKNIGQIVVLGGAFSVNGNVNPAAEANIFGDPDAADIVFTSGADVLAVGINVTHQVVLTDFDRDELAKSNGKYAKYLDKILGVYFGYHHDAYCTKGVYLHDPTALLAAVDPSLITYTEGVVRVQTNGITRGLTLFYNKQKRFAEVTEWSDKPLVKVAVTVDAPRVLKLVMERLINS</sequence>
<keyword evidence="5" id="KW-0326">Glycosidase</keyword>
<evidence type="ECO:0000256" key="3">
    <source>
        <dbReference type="ARBA" id="ARBA00022490"/>
    </source>
</evidence>
<proteinExistence type="inferred from homology"/>
<keyword evidence="3" id="KW-0963">Cytoplasm</keyword>
<keyword evidence="15" id="KW-1185">Reference proteome</keyword>